<feature type="domain" description="Activator of Hsp90 ATPase homologue 1/2-like C-terminal" evidence="2">
    <location>
        <begin position="39"/>
        <end position="167"/>
    </location>
</feature>
<organism evidence="3 4">
    <name type="scientific">Denitrobaculum tricleocarpae</name>
    <dbReference type="NCBI Taxonomy" id="2591009"/>
    <lineage>
        <taxon>Bacteria</taxon>
        <taxon>Pseudomonadati</taxon>
        <taxon>Pseudomonadota</taxon>
        <taxon>Alphaproteobacteria</taxon>
        <taxon>Rhodospirillales</taxon>
        <taxon>Rhodospirillaceae</taxon>
        <taxon>Denitrobaculum</taxon>
    </lineage>
</organism>
<accession>A0A545T0A4</accession>
<evidence type="ECO:0000256" key="1">
    <source>
        <dbReference type="ARBA" id="ARBA00006817"/>
    </source>
</evidence>
<dbReference type="Proteomes" id="UP000315252">
    <property type="component" value="Unassembled WGS sequence"/>
</dbReference>
<dbReference type="AlphaFoldDB" id="A0A545T0A4"/>
<protein>
    <submittedName>
        <fullName evidence="3">SRPBCC domain-containing protein</fullName>
    </submittedName>
</protein>
<evidence type="ECO:0000313" key="3">
    <source>
        <dbReference type="EMBL" id="TQV70647.1"/>
    </source>
</evidence>
<evidence type="ECO:0000259" key="2">
    <source>
        <dbReference type="Pfam" id="PF08327"/>
    </source>
</evidence>
<dbReference type="EMBL" id="VHSH01000016">
    <property type="protein sequence ID" value="TQV70647.1"/>
    <property type="molecule type" value="Genomic_DNA"/>
</dbReference>
<comment type="caution">
    <text evidence="3">The sequence shown here is derived from an EMBL/GenBank/DDBJ whole genome shotgun (WGS) entry which is preliminary data.</text>
</comment>
<dbReference type="Pfam" id="PF08327">
    <property type="entry name" value="AHSA1"/>
    <property type="match status" value="1"/>
</dbReference>
<reference evidence="3 4" key="1">
    <citation type="submission" date="2019-06" db="EMBL/GenBank/DDBJ databases">
        <title>Whole genome sequence for Rhodospirillaceae sp. R148.</title>
        <authorList>
            <person name="Wang G."/>
        </authorList>
    </citation>
    <scope>NUCLEOTIDE SEQUENCE [LARGE SCALE GENOMIC DNA]</scope>
    <source>
        <strain evidence="3 4">R148</strain>
    </source>
</reference>
<dbReference type="SUPFAM" id="SSF55961">
    <property type="entry name" value="Bet v1-like"/>
    <property type="match status" value="1"/>
</dbReference>
<dbReference type="Gene3D" id="3.30.530.20">
    <property type="match status" value="1"/>
</dbReference>
<keyword evidence="4" id="KW-1185">Reference proteome</keyword>
<comment type="similarity">
    <text evidence="1">Belongs to the AHA1 family.</text>
</comment>
<name>A0A545T0A4_9PROT</name>
<evidence type="ECO:0000313" key="4">
    <source>
        <dbReference type="Proteomes" id="UP000315252"/>
    </source>
</evidence>
<sequence>MHLSWKGCAVFMTTGALQRKSRSKNMTMENYSECISVSANPEAAYHALTQGIAQWWTKPDHPIAKVGDRAKFTFPPGKSYWTFEAVTLIPGERVEMKCVEALHLHEGQPREIEQEWLGTKVIWQIWREGDRTEIALEHIGLKPELLCYDICRQGWDFFFADSLKAYLDTGIGKPHTGN</sequence>
<dbReference type="OrthoDB" id="287565at2"/>
<gene>
    <name evidence="3" type="ORF">FKG95_27710</name>
</gene>
<proteinExistence type="inferred from homology"/>
<dbReference type="CDD" id="cd07814">
    <property type="entry name" value="SRPBCC_CalC_Aha1-like"/>
    <property type="match status" value="1"/>
</dbReference>
<dbReference type="InterPro" id="IPR023393">
    <property type="entry name" value="START-like_dom_sf"/>
</dbReference>
<dbReference type="InterPro" id="IPR013538">
    <property type="entry name" value="ASHA1/2-like_C"/>
</dbReference>